<organism evidence="3 4">
    <name type="scientific">Candidatus Dechloromonas phosphorivorans</name>
    <dbReference type="NCBI Taxonomy" id="2899244"/>
    <lineage>
        <taxon>Bacteria</taxon>
        <taxon>Pseudomonadati</taxon>
        <taxon>Pseudomonadota</taxon>
        <taxon>Betaproteobacteria</taxon>
        <taxon>Rhodocyclales</taxon>
        <taxon>Azonexaceae</taxon>
        <taxon>Dechloromonas</taxon>
    </lineage>
</organism>
<dbReference type="Pfam" id="PF00561">
    <property type="entry name" value="Abhydrolase_1"/>
    <property type="match status" value="1"/>
</dbReference>
<proteinExistence type="predicted"/>
<accession>A0A9D7LQY0</accession>
<dbReference type="InterPro" id="IPR000073">
    <property type="entry name" value="AB_hydrolase_1"/>
</dbReference>
<comment type="caution">
    <text evidence="3">The sequence shown here is derived from an EMBL/GenBank/DDBJ whole genome shotgun (WGS) entry which is preliminary data.</text>
</comment>
<gene>
    <name evidence="3" type="ORF">IPN75_19290</name>
</gene>
<evidence type="ECO:0000313" key="3">
    <source>
        <dbReference type="EMBL" id="MBK8892345.1"/>
    </source>
</evidence>
<dbReference type="SUPFAM" id="SSF53474">
    <property type="entry name" value="alpha/beta-Hydrolases"/>
    <property type="match status" value="1"/>
</dbReference>
<dbReference type="InterPro" id="IPR029058">
    <property type="entry name" value="AB_hydrolase_fold"/>
</dbReference>
<reference evidence="4" key="1">
    <citation type="journal article" date="2021" name="Nat. Commun.">
        <title>Connecting structure to function with the recovery of over 1000 high-quality metagenome-assembled genomes from activated sludge using long-read sequencing.</title>
        <authorList>
            <person name="Singleton C.M."/>
            <person name="Petriglieri F."/>
            <person name="Kristensen J.M."/>
            <person name="Kirkegaard R.H."/>
            <person name="Michaelsen T.Y."/>
            <person name="Andersen M.H."/>
            <person name="Kondrotaite Z."/>
            <person name="Karst S.M."/>
            <person name="Dueholm M.S."/>
            <person name="Nielsen P.H."/>
            <person name="Albertsen M."/>
        </authorList>
    </citation>
    <scope>NUCLEOTIDE SEQUENCE [LARGE SCALE GENOMIC DNA]</scope>
</reference>
<dbReference type="AlphaFoldDB" id="A0A9D7LQY0"/>
<dbReference type="EMBL" id="JADKBR010000027">
    <property type="protein sequence ID" value="MBK8892345.1"/>
    <property type="molecule type" value="Genomic_DNA"/>
</dbReference>
<name>A0A9D7LQY0_9RHOO</name>
<feature type="region of interest" description="Disordered" evidence="1">
    <location>
        <begin position="1"/>
        <end position="21"/>
    </location>
</feature>
<protein>
    <recommendedName>
        <fullName evidence="2">AB hydrolase-1 domain-containing protein</fullName>
    </recommendedName>
</protein>
<dbReference type="Proteomes" id="UP000808146">
    <property type="component" value="Unassembled WGS sequence"/>
</dbReference>
<evidence type="ECO:0000259" key="2">
    <source>
        <dbReference type="Pfam" id="PF00561"/>
    </source>
</evidence>
<sequence length="49" mass="5233">MANCHAIDLSGHGLSDGRTPPDRFGIDDYAADLRQAVARLPDEPVLIAT</sequence>
<evidence type="ECO:0000313" key="4">
    <source>
        <dbReference type="Proteomes" id="UP000808146"/>
    </source>
</evidence>
<feature type="domain" description="AB hydrolase-1" evidence="2">
    <location>
        <begin position="3"/>
        <end position="45"/>
    </location>
</feature>
<evidence type="ECO:0000256" key="1">
    <source>
        <dbReference type="SAM" id="MobiDB-lite"/>
    </source>
</evidence>
<dbReference type="Gene3D" id="3.40.50.1820">
    <property type="entry name" value="alpha/beta hydrolase"/>
    <property type="match status" value="1"/>
</dbReference>